<reference evidence="6 7" key="1">
    <citation type="submission" date="2013-11" db="EMBL/GenBank/DDBJ databases">
        <title>Draft genome sequence and annotation of the entomopathogenic bacterium, Xenorhabdus cabanillasi strain JM26.</title>
        <authorList>
            <person name="Gualtieri M."/>
            <person name="Ogier J.C."/>
            <person name="Pages S."/>
            <person name="Givaudan A."/>
            <person name="Gaudriault S."/>
        </authorList>
    </citation>
    <scope>NUCLEOTIDE SEQUENCE [LARGE SCALE GENOMIC DNA]</scope>
    <source>
        <strain evidence="6 7">JM26</strain>
    </source>
</reference>
<organism evidence="6 7">
    <name type="scientific">Xenorhabdus cabanillasii JM26</name>
    <dbReference type="NCBI Taxonomy" id="1427517"/>
    <lineage>
        <taxon>Bacteria</taxon>
        <taxon>Pseudomonadati</taxon>
        <taxon>Pseudomonadota</taxon>
        <taxon>Gammaproteobacteria</taxon>
        <taxon>Enterobacterales</taxon>
        <taxon>Morganellaceae</taxon>
        <taxon>Xenorhabdus</taxon>
    </lineage>
</organism>
<dbReference type="GO" id="GO:0008726">
    <property type="term" value="F:alkanesulfonate monooxygenase activity"/>
    <property type="evidence" value="ECO:0007669"/>
    <property type="project" value="TreeGrafter"/>
</dbReference>
<dbReference type="GO" id="GO:0046306">
    <property type="term" value="P:alkanesulfonate catabolic process"/>
    <property type="evidence" value="ECO:0007669"/>
    <property type="project" value="TreeGrafter"/>
</dbReference>
<evidence type="ECO:0000259" key="5">
    <source>
        <dbReference type="Pfam" id="PF00296"/>
    </source>
</evidence>
<dbReference type="Pfam" id="PF00296">
    <property type="entry name" value="Bac_luciferase"/>
    <property type="match status" value="1"/>
</dbReference>
<keyword evidence="3" id="KW-0560">Oxidoreductase</keyword>
<dbReference type="PANTHER" id="PTHR42847">
    <property type="entry name" value="ALKANESULFONATE MONOOXYGENASE"/>
    <property type="match status" value="1"/>
</dbReference>
<evidence type="ECO:0000256" key="3">
    <source>
        <dbReference type="ARBA" id="ARBA00023002"/>
    </source>
</evidence>
<dbReference type="AlphaFoldDB" id="W1J9S9"/>
<dbReference type="InterPro" id="IPR050172">
    <property type="entry name" value="SsuD_RutA_monooxygenase"/>
</dbReference>
<keyword evidence="4" id="KW-0503">Monooxygenase</keyword>
<evidence type="ECO:0000313" key="6">
    <source>
        <dbReference type="EMBL" id="CDL87497.1"/>
    </source>
</evidence>
<dbReference type="Gene3D" id="3.20.20.30">
    <property type="entry name" value="Luciferase-like domain"/>
    <property type="match status" value="1"/>
</dbReference>
<dbReference type="InterPro" id="IPR036661">
    <property type="entry name" value="Luciferase-like_sf"/>
</dbReference>
<evidence type="ECO:0000256" key="4">
    <source>
        <dbReference type="ARBA" id="ARBA00023033"/>
    </source>
</evidence>
<evidence type="ECO:0000256" key="2">
    <source>
        <dbReference type="ARBA" id="ARBA00022643"/>
    </source>
</evidence>
<comment type="caution">
    <text evidence="6">The sequence shown here is derived from an EMBL/GenBank/DDBJ whole genome shotgun (WGS) entry which is preliminary data.</text>
</comment>
<name>W1J9S9_9GAMM</name>
<evidence type="ECO:0000256" key="1">
    <source>
        <dbReference type="ARBA" id="ARBA00022630"/>
    </source>
</evidence>
<dbReference type="EMBL" id="CBXE010000490">
    <property type="protein sequence ID" value="CDL87497.1"/>
    <property type="molecule type" value="Genomic_DNA"/>
</dbReference>
<sequence length="156" mass="17272">MIPTGRGCLQVEGAELLFPSAQKKSRPLYFGGSSEDAFDVAARQVDTYLTWGKPPVQVAEKLQQVRERAQQRGRTLEYGIRLHVIVRETEEEAWAAADRLIAHLDDDTIARAQKQVDPLQATTNSHSPKFILLIQGLLVRALVVRSAEPIPSCPGT</sequence>
<dbReference type="Proteomes" id="UP000019197">
    <property type="component" value="Unassembled WGS sequence"/>
</dbReference>
<dbReference type="InterPro" id="IPR011251">
    <property type="entry name" value="Luciferase-like_dom"/>
</dbReference>
<dbReference type="PANTHER" id="PTHR42847:SF4">
    <property type="entry name" value="ALKANESULFONATE MONOOXYGENASE-RELATED"/>
    <property type="match status" value="1"/>
</dbReference>
<keyword evidence="1" id="KW-0285">Flavoprotein</keyword>
<dbReference type="SUPFAM" id="SSF51679">
    <property type="entry name" value="Bacterial luciferase-like"/>
    <property type="match status" value="1"/>
</dbReference>
<accession>W1J9S9</accession>
<feature type="domain" description="Luciferase-like" evidence="5">
    <location>
        <begin position="11"/>
        <end position="111"/>
    </location>
</feature>
<protein>
    <recommendedName>
        <fullName evidence="5">Luciferase-like domain-containing protein</fullName>
    </recommendedName>
</protein>
<evidence type="ECO:0000313" key="7">
    <source>
        <dbReference type="Proteomes" id="UP000019197"/>
    </source>
</evidence>
<gene>
    <name evidence="6" type="ORF">XCR1_930002</name>
</gene>
<keyword evidence="2" id="KW-0288">FMN</keyword>
<proteinExistence type="predicted"/>